<protein>
    <submittedName>
        <fullName evidence="2">Aste57867_19703 protein</fullName>
    </submittedName>
</protein>
<dbReference type="PANTHER" id="PTHR47169:SF2">
    <property type="entry name" value="OS01G0541250 PROTEIN"/>
    <property type="match status" value="1"/>
</dbReference>
<dbReference type="GO" id="GO:0003676">
    <property type="term" value="F:nucleic acid binding"/>
    <property type="evidence" value="ECO:0007669"/>
    <property type="project" value="InterPro"/>
</dbReference>
<dbReference type="Proteomes" id="UP000332933">
    <property type="component" value="Unassembled WGS sequence"/>
</dbReference>
<dbReference type="OrthoDB" id="123968at2759"/>
<dbReference type="Gene3D" id="3.30.420.10">
    <property type="entry name" value="Ribonuclease H-like superfamily/Ribonuclease H"/>
    <property type="match status" value="1"/>
</dbReference>
<sequence length="319" mass="36988">MLDRVHIDEKWFFLTQINRRYYLWPDEELPVRKCNSKRHIVKVMFLTAVARPRWDFKRHRMWDGKIGTWPFIEHTVAQRRSKNRDKGAPITKPLNVTKKVYRQYLIDKVIPAIKSQWPGQHRHTIYLQQDNAKPHVAVSDSAVCSAGHEDGWDIKLTAQPAMSPDFNVLDLGFFNAIQSLQHRSLTQTIDELVVAVHKAFNELEWRVLDKTFMTLQKVMEESLKQNGNNAYLLPHIQKDKLAREGSFVLSPACDPDASAAFSAMLDRIDYERRIEILSDLFDAGCTVELTSKSTPVDDLCDLVDDMETSDDDEDMYHIM</sequence>
<gene>
    <name evidence="2" type="primary">Aste57867_19703</name>
    <name evidence="1" type="ORF">As57867_019638</name>
    <name evidence="2" type="ORF">ASTE57867_19703</name>
</gene>
<accession>A0A485LD71</accession>
<dbReference type="PANTHER" id="PTHR47169">
    <property type="entry name" value="OS01G0541250 PROTEIN"/>
    <property type="match status" value="1"/>
</dbReference>
<evidence type="ECO:0000313" key="2">
    <source>
        <dbReference type="EMBL" id="VFT96403.1"/>
    </source>
</evidence>
<dbReference type="EMBL" id="VJMH01006707">
    <property type="protein sequence ID" value="KAF0688705.1"/>
    <property type="molecule type" value="Genomic_DNA"/>
</dbReference>
<reference evidence="2 3" key="1">
    <citation type="submission" date="2019-03" db="EMBL/GenBank/DDBJ databases">
        <authorList>
            <person name="Gaulin E."/>
            <person name="Dumas B."/>
        </authorList>
    </citation>
    <scope>NUCLEOTIDE SEQUENCE [LARGE SCALE GENOMIC DNA]</scope>
    <source>
        <strain evidence="2">CBS 568.67</strain>
    </source>
</reference>
<reference evidence="1" key="2">
    <citation type="submission" date="2019-06" db="EMBL/GenBank/DDBJ databases">
        <title>Genomics analysis of Aphanomyces spp. identifies a new class of oomycete effector associated with host adaptation.</title>
        <authorList>
            <person name="Gaulin E."/>
        </authorList>
    </citation>
    <scope>NUCLEOTIDE SEQUENCE</scope>
    <source>
        <strain evidence="1">CBS 578.67</strain>
    </source>
</reference>
<dbReference type="InterPro" id="IPR036397">
    <property type="entry name" value="RNaseH_sf"/>
</dbReference>
<keyword evidence="3" id="KW-1185">Reference proteome</keyword>
<dbReference type="EMBL" id="CAADRA010006730">
    <property type="protein sequence ID" value="VFT96403.1"/>
    <property type="molecule type" value="Genomic_DNA"/>
</dbReference>
<dbReference type="AlphaFoldDB" id="A0A485LD71"/>
<evidence type="ECO:0000313" key="1">
    <source>
        <dbReference type="EMBL" id="KAF0688705.1"/>
    </source>
</evidence>
<evidence type="ECO:0000313" key="3">
    <source>
        <dbReference type="Proteomes" id="UP000332933"/>
    </source>
</evidence>
<organism evidence="2 3">
    <name type="scientific">Aphanomyces stellatus</name>
    <dbReference type="NCBI Taxonomy" id="120398"/>
    <lineage>
        <taxon>Eukaryota</taxon>
        <taxon>Sar</taxon>
        <taxon>Stramenopiles</taxon>
        <taxon>Oomycota</taxon>
        <taxon>Saprolegniomycetes</taxon>
        <taxon>Saprolegniales</taxon>
        <taxon>Verrucalvaceae</taxon>
        <taxon>Aphanomyces</taxon>
    </lineage>
</organism>
<name>A0A485LD71_9STRA</name>
<proteinExistence type="predicted"/>